<keyword evidence="1" id="KW-0812">Transmembrane</keyword>
<sequence length="237" mass="27581">MNNTKELKWFQILMWICIAVTVASFFGSISFELYVDNVFDREVCFEPKCMENFTKIFKDVPPIVNGVVQFLSYIFAIAGVYLALKTYVSNLDAIKTNIHLSHLNSFRSYIELEASRFETISWKSINLFKWYNLACPKSTIGDIGVSQEYMAVINQINEQILRSNKISKASNNGIAFDYQQHQGEMIKIFKKLGVNVSRMPRNNYYEVEGIVLDFIQKVNEEFFRMPASTQIHTRKYH</sequence>
<evidence type="ECO:0000313" key="2">
    <source>
        <dbReference type="EMBL" id="PJG60491.1"/>
    </source>
</evidence>
<dbReference type="EMBL" id="PGGC01000010">
    <property type="protein sequence ID" value="PJG60491.1"/>
    <property type="molecule type" value="Genomic_DNA"/>
</dbReference>
<evidence type="ECO:0000256" key="1">
    <source>
        <dbReference type="SAM" id="Phobius"/>
    </source>
</evidence>
<dbReference type="Proteomes" id="UP000235861">
    <property type="component" value="Unassembled WGS sequence"/>
</dbReference>
<keyword evidence="3" id="KW-1185">Reference proteome</keyword>
<dbReference type="OrthoDB" id="9152056at2"/>
<name>A0A2H9U8Z6_9GAMM</name>
<comment type="caution">
    <text evidence="2">The sequence shown here is derived from an EMBL/GenBank/DDBJ whole genome shotgun (WGS) entry which is preliminary data.</text>
</comment>
<keyword evidence="1" id="KW-1133">Transmembrane helix</keyword>
<keyword evidence="1" id="KW-0472">Membrane</keyword>
<feature type="transmembrane region" description="Helical" evidence="1">
    <location>
        <begin position="63"/>
        <end position="84"/>
    </location>
</feature>
<dbReference type="InterPro" id="IPR053597">
    <property type="entry name" value="Retron_Ec48_antiviral"/>
</dbReference>
<organism evidence="2 3">
    <name type="scientific">Aeromonas cavernicola</name>
    <dbReference type="NCBI Taxonomy" id="1006623"/>
    <lineage>
        <taxon>Bacteria</taxon>
        <taxon>Pseudomonadati</taxon>
        <taxon>Pseudomonadota</taxon>
        <taxon>Gammaproteobacteria</taxon>
        <taxon>Aeromonadales</taxon>
        <taxon>Aeromonadaceae</taxon>
        <taxon>Aeromonas</taxon>
    </lineage>
</organism>
<gene>
    <name evidence="2" type="ORF">CUC53_01655</name>
</gene>
<reference evidence="2 3" key="1">
    <citation type="submission" date="2017-11" db="EMBL/GenBank/DDBJ databases">
        <title>Draft genome sequence of environmental isolate Aeromonas cavernicola sp. nov. MDC 2508.</title>
        <authorList>
            <person name="Colston S.M."/>
            <person name="Navarro A."/>
            <person name="Martinez-Murcia A.J."/>
            <person name="Graf J."/>
        </authorList>
    </citation>
    <scope>NUCLEOTIDE SEQUENCE [LARGE SCALE GENOMIC DNA]</scope>
    <source>
        <strain evidence="2 3">MDC 2508</strain>
    </source>
</reference>
<dbReference type="AlphaFoldDB" id="A0A2H9U8Z6"/>
<feature type="transmembrane region" description="Helical" evidence="1">
    <location>
        <begin position="12"/>
        <end position="31"/>
    </location>
</feature>
<dbReference type="RefSeq" id="WP_100292554.1">
    <property type="nucleotide sequence ID" value="NZ_PGGC01000010.1"/>
</dbReference>
<accession>A0A2H9U8Z6</accession>
<protein>
    <submittedName>
        <fullName evidence="2">Uncharacterized protein</fullName>
    </submittedName>
</protein>
<dbReference type="NCBIfam" id="NF038235">
    <property type="entry name" value="retron_Ec48_2TM"/>
    <property type="match status" value="1"/>
</dbReference>
<evidence type="ECO:0000313" key="3">
    <source>
        <dbReference type="Proteomes" id="UP000235861"/>
    </source>
</evidence>
<proteinExistence type="predicted"/>